<keyword evidence="2" id="KW-0378">Hydrolase</keyword>
<dbReference type="Gene3D" id="2.130.10.10">
    <property type="entry name" value="YVTN repeat-like/Quinoprotein amine dehydrogenase"/>
    <property type="match status" value="2"/>
</dbReference>
<evidence type="ECO:0000256" key="5">
    <source>
        <dbReference type="ARBA" id="ARBA00023295"/>
    </source>
</evidence>
<evidence type="ECO:0000313" key="10">
    <source>
        <dbReference type="EMBL" id="MBD3921267.1"/>
    </source>
</evidence>
<dbReference type="InterPro" id="IPR052025">
    <property type="entry name" value="Xyloglucanase_GH74"/>
</dbReference>
<dbReference type="InterPro" id="IPR013783">
    <property type="entry name" value="Ig-like_fold"/>
</dbReference>
<evidence type="ECO:0000256" key="2">
    <source>
        <dbReference type="ARBA" id="ARBA00022801"/>
    </source>
</evidence>
<dbReference type="SUPFAM" id="SSF49384">
    <property type="entry name" value="Carbohydrate-binding domain"/>
    <property type="match status" value="1"/>
</dbReference>
<keyword evidence="6" id="KW-0624">Polysaccharide degradation</keyword>
<accession>A0ABR8MZA8</accession>
<keyword evidence="5" id="KW-0326">Glycosidase</keyword>
<keyword evidence="11" id="KW-1185">Reference proteome</keyword>
<feature type="chain" id="PRO_5046697582" evidence="8">
    <location>
        <begin position="33"/>
        <end position="1297"/>
    </location>
</feature>
<evidence type="ECO:0000256" key="1">
    <source>
        <dbReference type="ARBA" id="ARBA00022729"/>
    </source>
</evidence>
<dbReference type="Pfam" id="PF00942">
    <property type="entry name" value="CBM_3"/>
    <property type="match status" value="1"/>
</dbReference>
<evidence type="ECO:0000259" key="9">
    <source>
        <dbReference type="PROSITE" id="PS51172"/>
    </source>
</evidence>
<dbReference type="PANTHER" id="PTHR43739:SF2">
    <property type="entry name" value="OLIGOXYLOGLUCAN-REDUCING END-SPECIFIC XYLOGLUCANASE-RELATED"/>
    <property type="match status" value="1"/>
</dbReference>
<dbReference type="SUPFAM" id="SSF81296">
    <property type="entry name" value="E set domains"/>
    <property type="match status" value="4"/>
</dbReference>
<reference evidence="10 11" key="1">
    <citation type="submission" date="2020-09" db="EMBL/GenBank/DDBJ databases">
        <title>Paenibacillus sp. strain PR3 16S rRNA gene Genome sequencing and assembly.</title>
        <authorList>
            <person name="Kim J."/>
        </authorList>
    </citation>
    <scope>NUCLEOTIDE SEQUENCE [LARGE SCALE GENOMIC DNA]</scope>
    <source>
        <strain evidence="10 11">PR3</strain>
    </source>
</reference>
<dbReference type="CDD" id="cd15482">
    <property type="entry name" value="Sialidase_non-viral"/>
    <property type="match status" value="1"/>
</dbReference>
<organism evidence="10 11">
    <name type="scientific">Paenibacillus terricola</name>
    <dbReference type="NCBI Taxonomy" id="2763503"/>
    <lineage>
        <taxon>Bacteria</taxon>
        <taxon>Bacillati</taxon>
        <taxon>Bacillota</taxon>
        <taxon>Bacilli</taxon>
        <taxon>Bacillales</taxon>
        <taxon>Paenibacillaceae</taxon>
        <taxon>Paenibacillus</taxon>
    </lineage>
</organism>
<dbReference type="InterPro" id="IPR036966">
    <property type="entry name" value="CBM3_sf"/>
</dbReference>
<evidence type="ECO:0000256" key="3">
    <source>
        <dbReference type="ARBA" id="ARBA00023001"/>
    </source>
</evidence>
<evidence type="ECO:0000256" key="8">
    <source>
        <dbReference type="SAM" id="SignalP"/>
    </source>
</evidence>
<keyword evidence="3" id="KW-0136">Cellulose degradation</keyword>
<dbReference type="SMART" id="SM01067">
    <property type="entry name" value="CBM_3"/>
    <property type="match status" value="1"/>
</dbReference>
<dbReference type="InterPro" id="IPR001956">
    <property type="entry name" value="CBM3"/>
</dbReference>
<dbReference type="InterPro" id="IPR014756">
    <property type="entry name" value="Ig_E-set"/>
</dbReference>
<dbReference type="EMBL" id="JACXZA010000005">
    <property type="protein sequence ID" value="MBD3921267.1"/>
    <property type="molecule type" value="Genomic_DNA"/>
</dbReference>
<name>A0ABR8MZA8_9BACL</name>
<proteinExistence type="inferred from homology"/>
<feature type="signal peptide" evidence="8">
    <location>
        <begin position="1"/>
        <end position="32"/>
    </location>
</feature>
<dbReference type="InterPro" id="IPR008965">
    <property type="entry name" value="CBM2/CBM3_carb-bd_dom_sf"/>
</dbReference>
<gene>
    <name evidence="10" type="ORF">H8B09_21040</name>
</gene>
<dbReference type="Gene3D" id="2.60.40.10">
    <property type="entry name" value="Immunoglobulins"/>
    <property type="match status" value="4"/>
</dbReference>
<comment type="similarity">
    <text evidence="7">Belongs to the glycosyl hydrolase 74 family.</text>
</comment>
<keyword evidence="4" id="KW-0119">Carbohydrate metabolism</keyword>
<dbReference type="Proteomes" id="UP000609346">
    <property type="component" value="Unassembled WGS sequence"/>
</dbReference>
<evidence type="ECO:0000256" key="4">
    <source>
        <dbReference type="ARBA" id="ARBA00023277"/>
    </source>
</evidence>
<protein>
    <submittedName>
        <fullName evidence="10">Xyloglucanase</fullName>
    </submittedName>
</protein>
<dbReference type="SUPFAM" id="SSF110296">
    <property type="entry name" value="Oligoxyloglucan reducing end-specific cellobiohydrolase"/>
    <property type="match status" value="2"/>
</dbReference>
<evidence type="ECO:0000256" key="6">
    <source>
        <dbReference type="ARBA" id="ARBA00023326"/>
    </source>
</evidence>
<dbReference type="InterPro" id="IPR005102">
    <property type="entry name" value="Carbo-bd_X2"/>
</dbReference>
<sequence length="1297" mass="136380">MIRTRLTRWCSLLLATMLIGTSLSIVAPVANAAASVPYTWKNVVTGAGGGFVPGIIFNQTEKDLIYARTDIGGLYRWNASDSSWIPLLDNVGWTDWGKLGVDALATDAVDPNRVYIAAGMYTNGWDPNHGYIMRSTDKGNTWQSTQLPFYVGGNMPGRSMGERLAIDPNKNSILYFGARSGNGLWKSTDYGVTWNKVTSFTNVGTYVQDPAYPYTADIQGIAWITFDKSTSTSGNATQTIYVGVADKGNSVFRSTDGGATWTAVPGQPTGFLPHHGEISNGNLFITYNDSSGPYDGVKGDVYRYNIATGVWTNISPIPSTSGDDYFGYGGLAVDRTNPNTIMVSTLNAWWPDANIYRSTDAGATWTSIWSWNGYPSRNLLYTQDISAAPWLDFGSNPQPPEPALKLGWMIGDLEIDPLNPNRMMYGTGATIYGTNNLLDWGTSKKVNITVMAKNLEEMAVLDLISPPSGAPLLSAIGDVSGFRHDSLTTSPAKMFVGPNVTNSIDFAELNPGFMARVGAVDDANTASIAFSYDGGGNWYNPNRPSGTKGGGDIAVSADGSTLVWSTSDQGVYYSAGGNSWTAISNLPQGSKVTADRANKNKFYAFGNGKVYVSTNGGASFTQSAATGLPTTGDLKTVFGKEGEVWIAGGSDTTVYGLWHSSDSGATFTKLSNVQEADVVGFGKAATGQTYPAIYTSAKIDGVRGFFRSDDAGASWVRINDDAHQYGVTNSVITGDPRVYGRVYIGTNGRGIIYGDPNGSTPINNSSITPTSATFDKKTANQADISVALTLNGNTLSSIKNGSASLISGTDYTVSGTTVTIKKSYLAAQAVGTTNLTFNFSAGSAVTLAVSVMDTTSTVTNSTITPTTASFDKKTANQANIAVTMTLNGNTLSSIKNGSATLVSGTDYTVSGSSVTINKSYLAAQTVGTTTLTFNFSAGAAATLAVTVVDTTSTVTNSTITPTSASFDKNTANQANIAVTMTLNGNTLSNIKNGSAALVLGTDYTVSGSSVTINKSYLAAQAVGTTTLTFNFNAGAAATLAVTVVDTTSTVTNSTITPTSASFDKNTANQANIGVTMTLNGNTLSNIKNGSATLVSGTDYTVSGSSVTINKSYLAAQAVGTTTLTFNFNAGAAATLTVTVVDTTAVTTGSFKLQLFNSQTTGTTNTLSPRIKLVNTGTTALNLANVKIRYYYTADGNQTQVYWCDWSQVGSANVTGTFVTMPTAKTGADTYLELGFTSAAGTLAAGQSIDLQIRINRSDWSNYTQTGDYSFNPSSTNYVDWNKVTGYLSGALQWGIEP</sequence>
<keyword evidence="1 8" id="KW-0732">Signal</keyword>
<comment type="caution">
    <text evidence="10">The sequence shown here is derived from an EMBL/GenBank/DDBJ whole genome shotgun (WGS) entry which is preliminary data.</text>
</comment>
<evidence type="ECO:0000313" key="11">
    <source>
        <dbReference type="Proteomes" id="UP000609346"/>
    </source>
</evidence>
<dbReference type="PROSITE" id="PS51172">
    <property type="entry name" value="CBM3"/>
    <property type="match status" value="1"/>
</dbReference>
<dbReference type="Pfam" id="PF03442">
    <property type="entry name" value="CBM_X2"/>
    <property type="match status" value="4"/>
</dbReference>
<dbReference type="InterPro" id="IPR015943">
    <property type="entry name" value="WD40/YVTN_repeat-like_dom_sf"/>
</dbReference>
<evidence type="ECO:0000256" key="7">
    <source>
        <dbReference type="ARBA" id="ARBA00037986"/>
    </source>
</evidence>
<feature type="domain" description="CBM3" evidence="9">
    <location>
        <begin position="1146"/>
        <end position="1297"/>
    </location>
</feature>
<dbReference type="PANTHER" id="PTHR43739">
    <property type="entry name" value="XYLOGLUCANASE (EUROFUNG)"/>
    <property type="match status" value="1"/>
</dbReference>
<dbReference type="Gene3D" id="2.60.40.710">
    <property type="entry name" value="Endoglucanase-like"/>
    <property type="match status" value="1"/>
</dbReference>